<name>A0A5J4VYW2_9EUKA</name>
<evidence type="ECO:0000313" key="2">
    <source>
        <dbReference type="Proteomes" id="UP000324800"/>
    </source>
</evidence>
<dbReference type="OrthoDB" id="10261062at2759"/>
<dbReference type="Gene3D" id="3.90.190.10">
    <property type="entry name" value="Protein tyrosine phosphatase superfamily"/>
    <property type="match status" value="1"/>
</dbReference>
<dbReference type="EMBL" id="SNRW01004238">
    <property type="protein sequence ID" value="KAA6387785.1"/>
    <property type="molecule type" value="Genomic_DNA"/>
</dbReference>
<dbReference type="InterPro" id="IPR029021">
    <property type="entry name" value="Prot-tyrosine_phosphatase-like"/>
</dbReference>
<dbReference type="Proteomes" id="UP000324800">
    <property type="component" value="Unassembled WGS sequence"/>
</dbReference>
<dbReference type="SUPFAM" id="SSF52799">
    <property type="entry name" value="(Phosphotyrosine protein) phosphatases II"/>
    <property type="match status" value="1"/>
</dbReference>
<gene>
    <name evidence="1" type="ORF">EZS28_016688</name>
</gene>
<comment type="caution">
    <text evidence="1">The sequence shown here is derived from an EMBL/GenBank/DDBJ whole genome shotgun (WGS) entry which is preliminary data.</text>
</comment>
<dbReference type="AlphaFoldDB" id="A0A5J4VYW2"/>
<proteinExistence type="predicted"/>
<reference evidence="1 2" key="1">
    <citation type="submission" date="2019-03" db="EMBL/GenBank/DDBJ databases">
        <title>Single cell metagenomics reveals metabolic interactions within the superorganism composed of flagellate Streblomastix strix and complex community of Bacteroidetes bacteria on its surface.</title>
        <authorList>
            <person name="Treitli S.C."/>
            <person name="Kolisko M."/>
            <person name="Husnik F."/>
            <person name="Keeling P."/>
            <person name="Hampl V."/>
        </authorList>
    </citation>
    <scope>NUCLEOTIDE SEQUENCE [LARGE SCALE GENOMIC DNA]</scope>
    <source>
        <strain evidence="1">ST1C</strain>
    </source>
</reference>
<dbReference type="Gene3D" id="3.40.250.10">
    <property type="entry name" value="Rhodanese-like domain"/>
    <property type="match status" value="1"/>
</dbReference>
<accession>A0A5J4VYW2</accession>
<evidence type="ECO:0008006" key="3">
    <source>
        <dbReference type="Google" id="ProtNLM"/>
    </source>
</evidence>
<protein>
    <recommendedName>
        <fullName evidence="3">Rhodanese domain-containing protein</fullName>
    </recommendedName>
</protein>
<evidence type="ECO:0000313" key="1">
    <source>
        <dbReference type="EMBL" id="KAA6387785.1"/>
    </source>
</evidence>
<dbReference type="InterPro" id="IPR036873">
    <property type="entry name" value="Rhodanese-like_dom_sf"/>
</dbReference>
<organism evidence="1 2">
    <name type="scientific">Streblomastix strix</name>
    <dbReference type="NCBI Taxonomy" id="222440"/>
    <lineage>
        <taxon>Eukaryota</taxon>
        <taxon>Metamonada</taxon>
        <taxon>Preaxostyla</taxon>
        <taxon>Oxymonadida</taxon>
        <taxon>Streblomastigidae</taxon>
        <taxon>Streblomastix</taxon>
    </lineage>
</organism>
<sequence length="239" mass="27684">MQYINQQDLFNTARSRKYQAILYDLRSKIEFDKFRLIKSWNLDVNSINKDLSLVKQSQSASKEFLKVVYGWQKVENRGEVNVYLIWDKNTETPLKDIYSIFSNCIAPSRIFALDVDFDTFKQKYSVICSSSADAKQKGKTLCRFPNEIIPNLFLGGYNDADEMMVILQELKITHVLNCAREFTSGIPNDEKQEYKIPNGVVVNHIKMIDQPRQQIKDRSWKGSNPIIKNIRPISLASSK</sequence>